<protein>
    <recommendedName>
        <fullName evidence="3">LysM domain-containing protein</fullName>
    </recommendedName>
</protein>
<dbReference type="RefSeq" id="WP_183305834.1">
    <property type="nucleotide sequence ID" value="NZ_JACIEP010000002.1"/>
</dbReference>
<comment type="caution">
    <text evidence="1">The sequence shown here is derived from an EMBL/GenBank/DDBJ whole genome shotgun (WGS) entry which is preliminary data.</text>
</comment>
<dbReference type="AlphaFoldDB" id="A0A840CLH6"/>
<organism evidence="1 2">
    <name type="scientific">Dysgonomonas hofstadii</name>
    <dbReference type="NCBI Taxonomy" id="637886"/>
    <lineage>
        <taxon>Bacteria</taxon>
        <taxon>Pseudomonadati</taxon>
        <taxon>Bacteroidota</taxon>
        <taxon>Bacteroidia</taxon>
        <taxon>Bacteroidales</taxon>
        <taxon>Dysgonomonadaceae</taxon>
        <taxon>Dysgonomonas</taxon>
    </lineage>
</organism>
<proteinExistence type="predicted"/>
<dbReference type="Proteomes" id="UP000555103">
    <property type="component" value="Unassembled WGS sequence"/>
</dbReference>
<reference evidence="1 2" key="1">
    <citation type="submission" date="2020-08" db="EMBL/GenBank/DDBJ databases">
        <title>Genomic Encyclopedia of Type Strains, Phase IV (KMG-IV): sequencing the most valuable type-strain genomes for metagenomic binning, comparative biology and taxonomic classification.</title>
        <authorList>
            <person name="Goeker M."/>
        </authorList>
    </citation>
    <scope>NUCLEOTIDE SEQUENCE [LARGE SCALE GENOMIC DNA]</scope>
    <source>
        <strain evidence="1 2">DSM 104969</strain>
    </source>
</reference>
<sequence length="93" mass="10046">METKVIAKQSLFDIAILAGGSIESVFDIALQNDLSITGEMSAGQTIDISGIEGNQITDYYRVKGIMPTTFSSQEIFTLSGLGYMALEENFIVS</sequence>
<evidence type="ECO:0008006" key="3">
    <source>
        <dbReference type="Google" id="ProtNLM"/>
    </source>
</evidence>
<name>A0A840CLH6_9BACT</name>
<keyword evidence="2" id="KW-1185">Reference proteome</keyword>
<gene>
    <name evidence="1" type="ORF">GGR21_000785</name>
</gene>
<accession>A0A840CLH6</accession>
<evidence type="ECO:0000313" key="2">
    <source>
        <dbReference type="Proteomes" id="UP000555103"/>
    </source>
</evidence>
<dbReference type="EMBL" id="JACIEP010000002">
    <property type="protein sequence ID" value="MBB4034898.1"/>
    <property type="molecule type" value="Genomic_DNA"/>
</dbReference>
<evidence type="ECO:0000313" key="1">
    <source>
        <dbReference type="EMBL" id="MBB4034898.1"/>
    </source>
</evidence>